<dbReference type="InterPro" id="IPR002656">
    <property type="entry name" value="Acyl_transf_3_dom"/>
</dbReference>
<comment type="caution">
    <text evidence="3">The sequence shown here is derived from an EMBL/GenBank/DDBJ whole genome shotgun (WGS) entry which is preliminary data.</text>
</comment>
<feature type="transmembrane region" description="Helical" evidence="1">
    <location>
        <begin position="9"/>
        <end position="25"/>
    </location>
</feature>
<keyword evidence="4" id="KW-1185">Reference proteome</keyword>
<keyword evidence="1" id="KW-0472">Membrane</keyword>
<protein>
    <submittedName>
        <fullName evidence="3">Acyltransferase family protein</fullName>
    </submittedName>
</protein>
<dbReference type="Pfam" id="PF01757">
    <property type="entry name" value="Acyl_transf_3"/>
    <property type="match status" value="1"/>
</dbReference>
<keyword evidence="3" id="KW-0808">Transferase</keyword>
<feature type="transmembrane region" description="Helical" evidence="1">
    <location>
        <begin position="283"/>
        <end position="302"/>
    </location>
</feature>
<keyword evidence="1" id="KW-0812">Transmembrane</keyword>
<organism evidence="3 4">
    <name type="scientific">Endobacterium cereale</name>
    <dbReference type="NCBI Taxonomy" id="2663029"/>
    <lineage>
        <taxon>Bacteria</taxon>
        <taxon>Pseudomonadati</taxon>
        <taxon>Pseudomonadota</taxon>
        <taxon>Alphaproteobacteria</taxon>
        <taxon>Hyphomicrobiales</taxon>
        <taxon>Rhizobiaceae</taxon>
        <taxon>Endobacterium</taxon>
    </lineage>
</organism>
<feature type="transmembrane region" description="Helical" evidence="1">
    <location>
        <begin position="322"/>
        <end position="345"/>
    </location>
</feature>
<name>A0A6A8A8X8_9HYPH</name>
<gene>
    <name evidence="3" type="ORF">GAO09_04115</name>
</gene>
<dbReference type="InterPro" id="IPR050879">
    <property type="entry name" value="Acyltransferase_3"/>
</dbReference>
<keyword evidence="1" id="KW-1133">Transmembrane helix</keyword>
<evidence type="ECO:0000313" key="3">
    <source>
        <dbReference type="EMBL" id="MQY45251.1"/>
    </source>
</evidence>
<accession>A0A6A8A8X8</accession>
<feature type="transmembrane region" description="Helical" evidence="1">
    <location>
        <begin position="170"/>
        <end position="188"/>
    </location>
</feature>
<reference evidence="3 4" key="1">
    <citation type="submission" date="2019-11" db="EMBL/GenBank/DDBJ databases">
        <title>Genome analysis of Rhizobacterium cereale a novel genus and species isolated from maize roots in North Spain.</title>
        <authorList>
            <person name="Menendez E."/>
            <person name="Flores-Felix J.D."/>
            <person name="Ramirez-Bahena M.-H."/>
            <person name="Igual J.M."/>
            <person name="Garcia-Fraile P."/>
            <person name="Peix A."/>
            <person name="Velazquez E."/>
        </authorList>
    </citation>
    <scope>NUCLEOTIDE SEQUENCE [LARGE SCALE GENOMIC DNA]</scope>
    <source>
        <strain evidence="3 4">RZME27</strain>
    </source>
</reference>
<feature type="transmembrane region" description="Helical" evidence="1">
    <location>
        <begin position="200"/>
        <end position="218"/>
    </location>
</feature>
<feature type="transmembrane region" description="Helical" evidence="1">
    <location>
        <begin position="116"/>
        <end position="142"/>
    </location>
</feature>
<proteinExistence type="predicted"/>
<dbReference type="EMBL" id="WIXI01000028">
    <property type="protein sequence ID" value="MQY45251.1"/>
    <property type="molecule type" value="Genomic_DNA"/>
</dbReference>
<evidence type="ECO:0000313" key="4">
    <source>
        <dbReference type="Proteomes" id="UP000435138"/>
    </source>
</evidence>
<feature type="transmembrane region" description="Helical" evidence="1">
    <location>
        <begin position="253"/>
        <end position="271"/>
    </location>
</feature>
<dbReference type="PANTHER" id="PTHR23028">
    <property type="entry name" value="ACETYLTRANSFERASE"/>
    <property type="match status" value="1"/>
</dbReference>
<keyword evidence="3" id="KW-0012">Acyltransferase</keyword>
<sequence length="374" mass="40864">MQPRTRERFVLLDGLRGVAAVFIVQRHAEPMLGDALPSSYLGVDLFFALSGFVLAHAYGAALASGRMSALAFMKARLLRLYPLYLVALALTVGYYLRMYHAGLPVMADEVVTAGELAAGAVTGLLFLPTPFTISFNAALFLVHPAWSLFDELVANFAYAARGVRLRSRHIGVVIAISAVVLVIAALQFERLHAGFRWHEMYAGLARVFFSFSVGVLIYRHRRKTQKSQPLAALACLAVTAAVLAAPTPRDAKWIFDLIIVLCVWPALLYAASGILPDRRTAAVSTFLGTASYGLYVLHSPFIDWAVLGWATWSGKSIGDLPYAPVAGIAFIGLCVFLSWWLTVAFDEPLQRRFKRARGDHRPLADNPANDAGDP</sequence>
<dbReference type="AlphaFoldDB" id="A0A6A8A8X8"/>
<dbReference type="GO" id="GO:0016747">
    <property type="term" value="F:acyltransferase activity, transferring groups other than amino-acyl groups"/>
    <property type="evidence" value="ECO:0007669"/>
    <property type="project" value="InterPro"/>
</dbReference>
<evidence type="ECO:0000256" key="1">
    <source>
        <dbReference type="SAM" id="Phobius"/>
    </source>
</evidence>
<feature type="domain" description="Acyltransferase 3" evidence="2">
    <location>
        <begin position="12"/>
        <end position="339"/>
    </location>
</feature>
<dbReference type="Proteomes" id="UP000435138">
    <property type="component" value="Unassembled WGS sequence"/>
</dbReference>
<feature type="transmembrane region" description="Helical" evidence="1">
    <location>
        <begin position="77"/>
        <end position="96"/>
    </location>
</feature>
<evidence type="ECO:0000259" key="2">
    <source>
        <dbReference type="Pfam" id="PF01757"/>
    </source>
</evidence>
<feature type="transmembrane region" description="Helical" evidence="1">
    <location>
        <begin position="45"/>
        <end position="65"/>
    </location>
</feature>
<dbReference type="PANTHER" id="PTHR23028:SF134">
    <property type="entry name" value="PUTATIVE (AFU_ORTHOLOGUE AFUA_4G08520)-RELATED"/>
    <property type="match status" value="1"/>
</dbReference>
<feature type="transmembrane region" description="Helical" evidence="1">
    <location>
        <begin position="230"/>
        <end position="247"/>
    </location>
</feature>